<gene>
    <name evidence="1" type="ORF">NYP84_04905</name>
</gene>
<keyword evidence="2" id="KW-1185">Reference proteome</keyword>
<dbReference type="Proteomes" id="UP001058553">
    <property type="component" value="Chromosome"/>
</dbReference>
<organism evidence="1 2">
    <name type="scientific">Erwinia pyrifoliae</name>
    <dbReference type="NCBI Taxonomy" id="79967"/>
    <lineage>
        <taxon>Bacteria</taxon>
        <taxon>Pseudomonadati</taxon>
        <taxon>Pseudomonadota</taxon>
        <taxon>Gammaproteobacteria</taxon>
        <taxon>Enterobacterales</taxon>
        <taxon>Erwiniaceae</taxon>
        <taxon>Erwinia</taxon>
    </lineage>
</organism>
<sequence>MSRADQDSRLIENALVRWSKGKEKTRDFRLTHPLLIMPRFVLLRQTDKSIQPNPFCVSINFSDRINCQLKYQTIEGKINLQGAKSLTYSTKKHP</sequence>
<evidence type="ECO:0000313" key="2">
    <source>
        <dbReference type="Proteomes" id="UP001058553"/>
    </source>
</evidence>
<dbReference type="EMBL" id="CP103445">
    <property type="protein sequence ID" value="UWS34520.1"/>
    <property type="molecule type" value="Genomic_DNA"/>
</dbReference>
<dbReference type="GeneID" id="92238951"/>
<reference evidence="1" key="1">
    <citation type="submission" date="2022-07" db="EMBL/GenBank/DDBJ databases">
        <title>Genetic diversity of Erwinia pyrifoliae.</title>
        <authorList>
            <person name="Park D.S."/>
            <person name="Ham H."/>
        </authorList>
    </citation>
    <scope>NUCLEOTIDE SEQUENCE</scope>
    <source>
        <strain evidence="1">CP201486</strain>
    </source>
</reference>
<protein>
    <submittedName>
        <fullName evidence="1">Uncharacterized protein</fullName>
    </submittedName>
</protein>
<evidence type="ECO:0000313" key="1">
    <source>
        <dbReference type="EMBL" id="UWS34520.1"/>
    </source>
</evidence>
<name>A0ABY5XBK4_ERWPY</name>
<accession>A0ABY5XBK4</accession>
<dbReference type="RefSeq" id="WP_041473983.1">
    <property type="nucleotide sequence ID" value="NZ_CP023567.1"/>
</dbReference>
<proteinExistence type="predicted"/>